<protein>
    <submittedName>
        <fullName evidence="8">Cytochrome P450</fullName>
    </submittedName>
</protein>
<dbReference type="PRINTS" id="PR00465">
    <property type="entry name" value="EP450IV"/>
</dbReference>
<dbReference type="GO" id="GO:0005506">
    <property type="term" value="F:iron ion binding"/>
    <property type="evidence" value="ECO:0007669"/>
    <property type="project" value="InterPro"/>
</dbReference>
<evidence type="ECO:0000313" key="8">
    <source>
        <dbReference type="EMBL" id="OCL09014.1"/>
    </source>
</evidence>
<evidence type="ECO:0000256" key="1">
    <source>
        <dbReference type="ARBA" id="ARBA00001971"/>
    </source>
</evidence>
<keyword evidence="9" id="KW-1185">Reference proteome</keyword>
<evidence type="ECO:0000256" key="2">
    <source>
        <dbReference type="ARBA" id="ARBA00004389"/>
    </source>
</evidence>
<dbReference type="PANTHER" id="PTHR24306">
    <property type="match status" value="1"/>
</dbReference>
<dbReference type="GO" id="GO:0004497">
    <property type="term" value="F:monooxygenase activity"/>
    <property type="evidence" value="ECO:0007669"/>
    <property type="project" value="InterPro"/>
</dbReference>
<dbReference type="Gene3D" id="1.10.630.10">
    <property type="entry name" value="Cytochrome P450"/>
    <property type="match status" value="1"/>
</dbReference>
<evidence type="ECO:0000313" key="9">
    <source>
        <dbReference type="Proteomes" id="UP000250140"/>
    </source>
</evidence>
<organism evidence="8 9">
    <name type="scientific">Glonium stellatum</name>
    <dbReference type="NCBI Taxonomy" id="574774"/>
    <lineage>
        <taxon>Eukaryota</taxon>
        <taxon>Fungi</taxon>
        <taxon>Dikarya</taxon>
        <taxon>Ascomycota</taxon>
        <taxon>Pezizomycotina</taxon>
        <taxon>Dothideomycetes</taxon>
        <taxon>Pleosporomycetidae</taxon>
        <taxon>Gloniales</taxon>
        <taxon>Gloniaceae</taxon>
        <taxon>Glonium</taxon>
    </lineage>
</organism>
<keyword evidence="7" id="KW-0349">Heme</keyword>
<sequence>MVFFRSSQLASSLESHGLTWYIAEAPMVSIPVIFVLICLITRTVTEIRRRISQNQVDAVIRTPSRIPYWVPFIGSAVSFARDIEGTIARGRDSTGDGVVSYRIGPSKYYVVYMPSLVQQVFAQKLSTLSKEKIFEWFMNVAFADGHATRDEHHAFHEGHKALNMMLKDDFITEATTKTARAVETQVGSLVTSAPWPSPDREGNDLNPWEKAGDVKFNNDGTVDANFYSLIVNYMGQIVIDMFWGKALIRNNPGLQKDLWDFDEGVHHLVTSLLAISAAGRRAVAARSRLTKAMEEWHNAMAAVQRGDDPPSQYQDLDDVSEVMQVRVKTWVDNNTSAKLQATNDVSVLWGVNVNSNKNVFWMLLQIYSRPELLSDIREEIMEYVKVSPTGERDLNGFSKLQIDVDGLCKNCPLIKASFYETMRMNMSGLGIRQVNQDLILKESASDAAMFGKKQPQSYRIPAGSALVLANGTMQQDPRIFENPDQFLSQRFIDDKGKDGNVRVNMKSLHTFGGGLYKCKGRYFAEKEVLIFAASILVMWDVGPLQGDALILPKMGLAGASRSPATDVRVRLTRRYQ</sequence>
<dbReference type="EMBL" id="KV749537">
    <property type="protein sequence ID" value="OCL09014.1"/>
    <property type="molecule type" value="Genomic_DNA"/>
</dbReference>
<gene>
    <name evidence="8" type="ORF">AOQ84DRAFT_405492</name>
</gene>
<keyword evidence="4" id="KW-0443">Lipid metabolism</keyword>
<comment type="similarity">
    <text evidence="3">Belongs to the cytochrome P450 family.</text>
</comment>
<dbReference type="AlphaFoldDB" id="A0A8E2JTI7"/>
<dbReference type="InterPro" id="IPR001128">
    <property type="entry name" value="Cyt_P450"/>
</dbReference>
<dbReference type="Proteomes" id="UP000250140">
    <property type="component" value="Unassembled WGS sequence"/>
</dbReference>
<dbReference type="InterPro" id="IPR002403">
    <property type="entry name" value="Cyt_P450_E_grp-IV"/>
</dbReference>
<accession>A0A8E2JTI7</accession>
<name>A0A8E2JTI7_9PEZI</name>
<dbReference type="PANTHER" id="PTHR24306:SF7">
    <property type="entry name" value="AHBB"/>
    <property type="match status" value="1"/>
</dbReference>
<dbReference type="GO" id="GO:0016705">
    <property type="term" value="F:oxidoreductase activity, acting on paired donors, with incorporation or reduction of molecular oxygen"/>
    <property type="evidence" value="ECO:0007669"/>
    <property type="project" value="InterPro"/>
</dbReference>
<comment type="subcellular location">
    <subcellularLocation>
        <location evidence="2">Endoplasmic reticulum membrane</location>
        <topology evidence="2">Single-pass membrane protein</topology>
    </subcellularLocation>
</comment>
<dbReference type="Pfam" id="PF00067">
    <property type="entry name" value="p450"/>
    <property type="match status" value="1"/>
</dbReference>
<evidence type="ECO:0000256" key="4">
    <source>
        <dbReference type="ARBA" id="ARBA00022516"/>
    </source>
</evidence>
<keyword evidence="6 7" id="KW-0408">Iron</keyword>
<evidence type="ECO:0000256" key="5">
    <source>
        <dbReference type="ARBA" id="ARBA00022723"/>
    </source>
</evidence>
<dbReference type="GO" id="GO:0020037">
    <property type="term" value="F:heme binding"/>
    <property type="evidence" value="ECO:0007669"/>
    <property type="project" value="InterPro"/>
</dbReference>
<dbReference type="CDD" id="cd11040">
    <property type="entry name" value="CYP7_CYP8-like"/>
    <property type="match status" value="1"/>
</dbReference>
<dbReference type="InterPro" id="IPR036396">
    <property type="entry name" value="Cyt_P450_sf"/>
</dbReference>
<proteinExistence type="inferred from homology"/>
<evidence type="ECO:0000256" key="6">
    <source>
        <dbReference type="ARBA" id="ARBA00023004"/>
    </source>
</evidence>
<feature type="binding site" description="axial binding residue" evidence="7">
    <location>
        <position position="518"/>
    </location>
    <ligand>
        <name>heme</name>
        <dbReference type="ChEBI" id="CHEBI:30413"/>
    </ligand>
    <ligandPart>
        <name>Fe</name>
        <dbReference type="ChEBI" id="CHEBI:18248"/>
    </ligandPart>
</feature>
<keyword evidence="5 7" id="KW-0479">Metal-binding</keyword>
<dbReference type="SUPFAM" id="SSF48264">
    <property type="entry name" value="Cytochrome P450"/>
    <property type="match status" value="1"/>
</dbReference>
<dbReference type="OrthoDB" id="3366823at2759"/>
<keyword evidence="4" id="KW-0444">Lipid biosynthesis</keyword>
<comment type="cofactor">
    <cofactor evidence="1 7">
        <name>heme</name>
        <dbReference type="ChEBI" id="CHEBI:30413"/>
    </cofactor>
</comment>
<dbReference type="GO" id="GO:0005789">
    <property type="term" value="C:endoplasmic reticulum membrane"/>
    <property type="evidence" value="ECO:0007669"/>
    <property type="project" value="UniProtKB-SubCell"/>
</dbReference>
<evidence type="ECO:0000256" key="7">
    <source>
        <dbReference type="PIRSR" id="PIRSR602403-1"/>
    </source>
</evidence>
<reference evidence="8 9" key="1">
    <citation type="journal article" date="2016" name="Nat. Commun.">
        <title>Ectomycorrhizal ecology is imprinted in the genome of the dominant symbiotic fungus Cenococcum geophilum.</title>
        <authorList>
            <consortium name="DOE Joint Genome Institute"/>
            <person name="Peter M."/>
            <person name="Kohler A."/>
            <person name="Ohm R.A."/>
            <person name="Kuo A."/>
            <person name="Krutzmann J."/>
            <person name="Morin E."/>
            <person name="Arend M."/>
            <person name="Barry K.W."/>
            <person name="Binder M."/>
            <person name="Choi C."/>
            <person name="Clum A."/>
            <person name="Copeland A."/>
            <person name="Grisel N."/>
            <person name="Haridas S."/>
            <person name="Kipfer T."/>
            <person name="LaButti K."/>
            <person name="Lindquist E."/>
            <person name="Lipzen A."/>
            <person name="Maire R."/>
            <person name="Meier B."/>
            <person name="Mihaltcheva S."/>
            <person name="Molinier V."/>
            <person name="Murat C."/>
            <person name="Poggeler S."/>
            <person name="Quandt C.A."/>
            <person name="Sperisen C."/>
            <person name="Tritt A."/>
            <person name="Tisserant E."/>
            <person name="Crous P.W."/>
            <person name="Henrissat B."/>
            <person name="Nehls U."/>
            <person name="Egli S."/>
            <person name="Spatafora J.W."/>
            <person name="Grigoriev I.V."/>
            <person name="Martin F.M."/>
        </authorList>
    </citation>
    <scope>NUCLEOTIDE SEQUENCE [LARGE SCALE GENOMIC DNA]</scope>
    <source>
        <strain evidence="8 9">CBS 207.34</strain>
    </source>
</reference>
<evidence type="ECO:0000256" key="3">
    <source>
        <dbReference type="ARBA" id="ARBA00010617"/>
    </source>
</evidence>